<accession>A0ABQ8C891</accession>
<dbReference type="Proteomes" id="UP000824890">
    <property type="component" value="Unassembled WGS sequence"/>
</dbReference>
<evidence type="ECO:0000313" key="2">
    <source>
        <dbReference type="Proteomes" id="UP000824890"/>
    </source>
</evidence>
<comment type="caution">
    <text evidence="1">The sequence shown here is derived from an EMBL/GenBank/DDBJ whole genome shotgun (WGS) entry which is preliminary data.</text>
</comment>
<gene>
    <name evidence="1" type="ORF">HID58_035882</name>
</gene>
<keyword evidence="2" id="KW-1185">Reference proteome</keyword>
<evidence type="ECO:0000313" key="1">
    <source>
        <dbReference type="EMBL" id="KAH0912561.1"/>
    </source>
</evidence>
<dbReference type="EMBL" id="JAGKQM010000009">
    <property type="protein sequence ID" value="KAH0912561.1"/>
    <property type="molecule type" value="Genomic_DNA"/>
</dbReference>
<organism evidence="1 2">
    <name type="scientific">Brassica napus</name>
    <name type="common">Rape</name>
    <dbReference type="NCBI Taxonomy" id="3708"/>
    <lineage>
        <taxon>Eukaryota</taxon>
        <taxon>Viridiplantae</taxon>
        <taxon>Streptophyta</taxon>
        <taxon>Embryophyta</taxon>
        <taxon>Tracheophyta</taxon>
        <taxon>Spermatophyta</taxon>
        <taxon>Magnoliopsida</taxon>
        <taxon>eudicotyledons</taxon>
        <taxon>Gunneridae</taxon>
        <taxon>Pentapetalae</taxon>
        <taxon>rosids</taxon>
        <taxon>malvids</taxon>
        <taxon>Brassicales</taxon>
        <taxon>Brassicaceae</taxon>
        <taxon>Brassiceae</taxon>
        <taxon>Brassica</taxon>
    </lineage>
</organism>
<name>A0ABQ8C891_BRANA</name>
<proteinExistence type="predicted"/>
<sequence>MSGIHIYLDNETNAGEPVFTGKLVARDTGLPSAAPLLRGILSSYALRVTRVDLEKGWCYVACSECTKSCSALTPHLHVINIVILRNAYFLSYRIEMDIADDTAKDTRRAIRHSPSHAFLMNVIVCPSLTSLTMEGTIMMVATCQVIIQFLSGEAALNGGTDTNGDVSNKVANPASQVVKIFERSTLYLDNAYALAFLSTFSFSLLLTFTT</sequence>
<protein>
    <submittedName>
        <fullName evidence="1">Uncharacterized protein</fullName>
    </submittedName>
</protein>
<reference evidence="1 2" key="1">
    <citation type="submission" date="2021-05" db="EMBL/GenBank/DDBJ databases">
        <title>Genome Assembly of Synthetic Allotetraploid Brassica napus Reveals Homoeologous Exchanges between Subgenomes.</title>
        <authorList>
            <person name="Davis J.T."/>
        </authorList>
    </citation>
    <scope>NUCLEOTIDE SEQUENCE [LARGE SCALE GENOMIC DNA]</scope>
    <source>
        <strain evidence="2">cv. Da-Ae</strain>
        <tissue evidence="1">Seedling</tissue>
    </source>
</reference>